<evidence type="ECO:0000256" key="3">
    <source>
        <dbReference type="ARBA" id="ARBA00018886"/>
    </source>
</evidence>
<evidence type="ECO:0000313" key="9">
    <source>
        <dbReference type="EMBL" id="CAH2354643.1"/>
    </source>
</evidence>
<sequence>MTKSTPIVAIVAALAPDLGIGYKGTLPWKLRQEMKYFRKVTSYSSSDSIQNVVVMGRKTWESIPPKFRPLPNRLNVVLSRSASTSDAPIAEGVIMAKSLDDALVKVQNKNIGKIFIIGGAEIYNSLFEDTRLSHILLTEISTKHGVELPPMDRYLKFKLDSKGWEKNSQEQLKKFIGDETLEVEGTIEEGDYVYTYGMFTRKDE</sequence>
<dbReference type="PANTHER" id="PTHR48069">
    <property type="entry name" value="DIHYDROFOLATE REDUCTASE"/>
    <property type="match status" value="1"/>
</dbReference>
<dbReference type="EMBL" id="CAKXYY010000018">
    <property type="protein sequence ID" value="CAH2354643.1"/>
    <property type="molecule type" value="Genomic_DNA"/>
</dbReference>
<organism evidence="9 10">
    <name type="scientific">[Candida] railenensis</name>
    <dbReference type="NCBI Taxonomy" id="45579"/>
    <lineage>
        <taxon>Eukaryota</taxon>
        <taxon>Fungi</taxon>
        <taxon>Dikarya</taxon>
        <taxon>Ascomycota</taxon>
        <taxon>Saccharomycotina</taxon>
        <taxon>Pichiomycetes</taxon>
        <taxon>Debaryomycetaceae</taxon>
        <taxon>Kurtzmaniella</taxon>
    </lineage>
</organism>
<dbReference type="SUPFAM" id="SSF53597">
    <property type="entry name" value="Dihydrofolate reductase-like"/>
    <property type="match status" value="1"/>
</dbReference>
<dbReference type="EC" id="1.5.1.3" evidence="2"/>
<dbReference type="Proteomes" id="UP000837801">
    <property type="component" value="Unassembled WGS sequence"/>
</dbReference>
<dbReference type="GO" id="GO:0046452">
    <property type="term" value="P:dihydrofolate metabolic process"/>
    <property type="evidence" value="ECO:0007669"/>
    <property type="project" value="TreeGrafter"/>
</dbReference>
<dbReference type="GO" id="GO:0006730">
    <property type="term" value="P:one-carbon metabolic process"/>
    <property type="evidence" value="ECO:0007669"/>
    <property type="project" value="UniProtKB-KW"/>
</dbReference>
<dbReference type="AlphaFoldDB" id="A0A9P0QSC7"/>
<accession>A0A9P0QSC7</accession>
<dbReference type="GO" id="GO:0046654">
    <property type="term" value="P:tetrahydrofolate biosynthetic process"/>
    <property type="evidence" value="ECO:0007669"/>
    <property type="project" value="InterPro"/>
</dbReference>
<dbReference type="PROSITE" id="PS00075">
    <property type="entry name" value="DHFR_1"/>
    <property type="match status" value="1"/>
</dbReference>
<keyword evidence="5" id="KW-0521">NADP</keyword>
<dbReference type="InterPro" id="IPR012259">
    <property type="entry name" value="DHFR"/>
</dbReference>
<dbReference type="GO" id="GO:0046655">
    <property type="term" value="P:folic acid metabolic process"/>
    <property type="evidence" value="ECO:0007669"/>
    <property type="project" value="TreeGrafter"/>
</dbReference>
<dbReference type="InterPro" id="IPR017925">
    <property type="entry name" value="DHFR_CS"/>
</dbReference>
<comment type="pathway">
    <text evidence="1">Cofactor biosynthesis; tetrahydrofolate biosynthesis; 5,6,7,8-tetrahydrofolate from 7,8-dihydrofolate: step 1/1.</text>
</comment>
<dbReference type="GO" id="GO:0005739">
    <property type="term" value="C:mitochondrion"/>
    <property type="evidence" value="ECO:0007669"/>
    <property type="project" value="TreeGrafter"/>
</dbReference>
<protein>
    <recommendedName>
        <fullName evidence="3">Dihydrofolate reductase</fullName>
        <ecNumber evidence="2">1.5.1.3</ecNumber>
    </recommendedName>
</protein>
<dbReference type="Gene3D" id="3.40.430.10">
    <property type="entry name" value="Dihydrofolate Reductase, subunit A"/>
    <property type="match status" value="1"/>
</dbReference>
<dbReference type="InterPro" id="IPR024072">
    <property type="entry name" value="DHFR-like_dom_sf"/>
</dbReference>
<dbReference type="OrthoDB" id="414698at2759"/>
<dbReference type="PANTHER" id="PTHR48069:SF3">
    <property type="entry name" value="DIHYDROFOLATE REDUCTASE"/>
    <property type="match status" value="1"/>
</dbReference>
<dbReference type="Pfam" id="PF00186">
    <property type="entry name" value="DHFR_1"/>
    <property type="match status" value="1"/>
</dbReference>
<comment type="caution">
    <text evidence="9">The sequence shown here is derived from an EMBL/GenBank/DDBJ whole genome shotgun (WGS) entry which is preliminary data.</text>
</comment>
<feature type="domain" description="DHFR" evidence="8">
    <location>
        <begin position="6"/>
        <end position="201"/>
    </location>
</feature>
<dbReference type="GO" id="GO:0050661">
    <property type="term" value="F:NADP binding"/>
    <property type="evidence" value="ECO:0007669"/>
    <property type="project" value="InterPro"/>
</dbReference>
<evidence type="ECO:0000256" key="6">
    <source>
        <dbReference type="ARBA" id="ARBA00023002"/>
    </source>
</evidence>
<comment type="similarity">
    <text evidence="7">Belongs to the dihydrofolate reductase family.</text>
</comment>
<evidence type="ECO:0000313" key="10">
    <source>
        <dbReference type="Proteomes" id="UP000837801"/>
    </source>
</evidence>
<dbReference type="InterPro" id="IPR001796">
    <property type="entry name" value="DHFR_dom"/>
</dbReference>
<evidence type="ECO:0000256" key="1">
    <source>
        <dbReference type="ARBA" id="ARBA00004903"/>
    </source>
</evidence>
<dbReference type="CDD" id="cd00209">
    <property type="entry name" value="DHFR"/>
    <property type="match status" value="1"/>
</dbReference>
<name>A0A9P0QSC7_9ASCO</name>
<dbReference type="PROSITE" id="PS51330">
    <property type="entry name" value="DHFR_2"/>
    <property type="match status" value="1"/>
</dbReference>
<reference evidence="9" key="1">
    <citation type="submission" date="2022-03" db="EMBL/GenBank/DDBJ databases">
        <authorList>
            <person name="Legras J.-L."/>
            <person name="Devillers H."/>
            <person name="Grondin C."/>
        </authorList>
    </citation>
    <scope>NUCLEOTIDE SEQUENCE</scope>
    <source>
        <strain evidence="9">CLIB 1423</strain>
    </source>
</reference>
<dbReference type="PRINTS" id="PR00070">
    <property type="entry name" value="DHFR"/>
</dbReference>
<evidence type="ECO:0000256" key="7">
    <source>
        <dbReference type="RuleBase" id="RU004474"/>
    </source>
</evidence>
<gene>
    <name evidence="9" type="ORF">CLIB1423_18S00430</name>
</gene>
<evidence type="ECO:0000256" key="4">
    <source>
        <dbReference type="ARBA" id="ARBA00022563"/>
    </source>
</evidence>
<keyword evidence="4" id="KW-0554">One-carbon metabolism</keyword>
<keyword evidence="6" id="KW-0560">Oxidoreductase</keyword>
<evidence type="ECO:0000256" key="2">
    <source>
        <dbReference type="ARBA" id="ARBA00012856"/>
    </source>
</evidence>
<proteinExistence type="inferred from homology"/>
<keyword evidence="10" id="KW-1185">Reference proteome</keyword>
<dbReference type="GO" id="GO:0004146">
    <property type="term" value="F:dihydrofolate reductase activity"/>
    <property type="evidence" value="ECO:0007669"/>
    <property type="project" value="UniProtKB-EC"/>
</dbReference>
<evidence type="ECO:0000259" key="8">
    <source>
        <dbReference type="PROSITE" id="PS51330"/>
    </source>
</evidence>
<evidence type="ECO:0000256" key="5">
    <source>
        <dbReference type="ARBA" id="ARBA00022857"/>
    </source>
</evidence>